<dbReference type="STRING" id="159292.SAMN05192546_102281"/>
<dbReference type="PANTHER" id="PTHR46268:SF25">
    <property type="entry name" value="USPA DOMAIN PROTEIN"/>
    <property type="match status" value="1"/>
</dbReference>
<feature type="domain" description="UspA" evidence="2">
    <location>
        <begin position="2"/>
        <end position="151"/>
    </location>
</feature>
<protein>
    <submittedName>
        <fullName evidence="3">Nucleotide-binding universal stress protein, UspA family</fullName>
    </submittedName>
</protein>
<dbReference type="PRINTS" id="PR01438">
    <property type="entry name" value="UNVRSLSTRESS"/>
</dbReference>
<comment type="similarity">
    <text evidence="1">Belongs to the universal stress protein A family.</text>
</comment>
<dbReference type="Proteomes" id="UP000199230">
    <property type="component" value="Unassembled WGS sequence"/>
</dbReference>
<keyword evidence="4" id="KW-1185">Reference proteome</keyword>
<gene>
    <name evidence="3" type="ORF">SAMN05192546_102281</name>
</gene>
<dbReference type="InterPro" id="IPR006015">
    <property type="entry name" value="Universal_stress_UspA"/>
</dbReference>
<reference evidence="3 4" key="1">
    <citation type="submission" date="2016-10" db="EMBL/GenBank/DDBJ databases">
        <authorList>
            <person name="de Groot N.N."/>
        </authorList>
    </citation>
    <scope>NUCLEOTIDE SEQUENCE [LARGE SCALE GENOMIC DNA]</scope>
    <source>
        <strain evidence="3 4">APO</strain>
    </source>
</reference>
<organism evidence="3 4">
    <name type="scientific">Tindallia californiensis</name>
    <dbReference type="NCBI Taxonomy" id="159292"/>
    <lineage>
        <taxon>Bacteria</taxon>
        <taxon>Bacillati</taxon>
        <taxon>Bacillota</taxon>
        <taxon>Clostridia</taxon>
        <taxon>Peptostreptococcales</taxon>
        <taxon>Tindalliaceae</taxon>
        <taxon>Tindallia</taxon>
    </lineage>
</organism>
<dbReference type="CDD" id="cd00293">
    <property type="entry name" value="USP-like"/>
    <property type="match status" value="1"/>
</dbReference>
<dbReference type="EMBL" id="FNPV01000002">
    <property type="protein sequence ID" value="SDY48962.1"/>
    <property type="molecule type" value="Genomic_DNA"/>
</dbReference>
<evidence type="ECO:0000313" key="4">
    <source>
        <dbReference type="Proteomes" id="UP000199230"/>
    </source>
</evidence>
<accession>A0A1H3K9U6</accession>
<dbReference type="AlphaFoldDB" id="A0A1H3K9U6"/>
<sequence length="151" mass="16645">MKLLVCVDGSKQGWKALNKAIEIASGCSINEVTLIHVYESVEKNYWIATGEGYYPTEEDFEKLKGLQQNMAEKRKKMLDECAAKFKEEGINPGILLEEGHPAHTIARIADDGNYDMIIMGNRGLGGLKKIFLGSVSNAVIQETKASVLVVK</sequence>
<proteinExistence type="inferred from homology"/>
<dbReference type="InterPro" id="IPR014729">
    <property type="entry name" value="Rossmann-like_a/b/a_fold"/>
</dbReference>
<evidence type="ECO:0000313" key="3">
    <source>
        <dbReference type="EMBL" id="SDY48962.1"/>
    </source>
</evidence>
<name>A0A1H3K9U6_9FIRM</name>
<evidence type="ECO:0000259" key="2">
    <source>
        <dbReference type="Pfam" id="PF00582"/>
    </source>
</evidence>
<dbReference type="InterPro" id="IPR006016">
    <property type="entry name" value="UspA"/>
</dbReference>
<dbReference type="PANTHER" id="PTHR46268">
    <property type="entry name" value="STRESS RESPONSE PROTEIN NHAX"/>
    <property type="match status" value="1"/>
</dbReference>
<evidence type="ECO:0000256" key="1">
    <source>
        <dbReference type="ARBA" id="ARBA00008791"/>
    </source>
</evidence>
<dbReference type="SUPFAM" id="SSF52402">
    <property type="entry name" value="Adenine nucleotide alpha hydrolases-like"/>
    <property type="match status" value="1"/>
</dbReference>
<dbReference type="Gene3D" id="3.40.50.620">
    <property type="entry name" value="HUPs"/>
    <property type="match status" value="1"/>
</dbReference>
<dbReference type="Pfam" id="PF00582">
    <property type="entry name" value="Usp"/>
    <property type="match status" value="1"/>
</dbReference>